<accession>A0A1I0XP28</accession>
<proteinExistence type="predicted"/>
<dbReference type="AlphaFoldDB" id="A0A1I0XP28"/>
<name>A0A1I0XP28_9BACI</name>
<evidence type="ECO:0000313" key="2">
    <source>
        <dbReference type="Proteomes" id="UP000198642"/>
    </source>
</evidence>
<organism evidence="1 2">
    <name type="scientific">Lentibacillus halodurans</name>
    <dbReference type="NCBI Taxonomy" id="237679"/>
    <lineage>
        <taxon>Bacteria</taxon>
        <taxon>Bacillati</taxon>
        <taxon>Bacillota</taxon>
        <taxon>Bacilli</taxon>
        <taxon>Bacillales</taxon>
        <taxon>Bacillaceae</taxon>
        <taxon>Lentibacillus</taxon>
    </lineage>
</organism>
<protein>
    <submittedName>
        <fullName evidence="1">Uncharacterized protein</fullName>
    </submittedName>
</protein>
<reference evidence="1 2" key="1">
    <citation type="submission" date="2016-10" db="EMBL/GenBank/DDBJ databases">
        <authorList>
            <person name="de Groot N.N."/>
        </authorList>
    </citation>
    <scope>NUCLEOTIDE SEQUENCE [LARGE SCALE GENOMIC DNA]</scope>
    <source>
        <strain evidence="1 2">CGMCC 1.3702</strain>
    </source>
</reference>
<gene>
    <name evidence="1" type="ORF">SAMN04488072_105158</name>
</gene>
<keyword evidence="2" id="KW-1185">Reference proteome</keyword>
<dbReference type="Proteomes" id="UP000198642">
    <property type="component" value="Unassembled WGS sequence"/>
</dbReference>
<dbReference type="EMBL" id="FOJW01000005">
    <property type="protein sequence ID" value="SFB01703.1"/>
    <property type="molecule type" value="Genomic_DNA"/>
</dbReference>
<sequence length="39" mass="4409">MVILPILHYFFATEASAYVNSVTLAADAVWSLIKKKFYS</sequence>
<evidence type="ECO:0000313" key="1">
    <source>
        <dbReference type="EMBL" id="SFB01703.1"/>
    </source>
</evidence>